<name>A0A069QMZ8_HOYLO</name>
<comment type="caution">
    <text evidence="2">The sequence shown here is derived from an EMBL/GenBank/DDBJ whole genome shotgun (WGS) entry which is preliminary data.</text>
</comment>
<keyword evidence="3" id="KW-1185">Reference proteome</keyword>
<accession>A0A069QMZ8</accession>
<reference evidence="2 3" key="1">
    <citation type="submission" date="2013-08" db="EMBL/GenBank/DDBJ databases">
        <authorList>
            <person name="Weinstock G."/>
            <person name="Sodergren E."/>
            <person name="Wylie T."/>
            <person name="Fulton L."/>
            <person name="Fulton R."/>
            <person name="Fronick C."/>
            <person name="O'Laughlin M."/>
            <person name="Godfrey J."/>
            <person name="Miner T."/>
            <person name="Herter B."/>
            <person name="Appelbaum E."/>
            <person name="Cordes M."/>
            <person name="Lek S."/>
            <person name="Wollam A."/>
            <person name="Pepin K.H."/>
            <person name="Palsikar V.B."/>
            <person name="Mitreva M."/>
            <person name="Wilson R.K."/>
        </authorList>
    </citation>
    <scope>NUCLEOTIDE SEQUENCE [LARGE SCALE GENOMIC DNA]</scope>
    <source>
        <strain evidence="2 3">ATCC 15930</strain>
    </source>
</reference>
<keyword evidence="1" id="KW-0472">Membrane</keyword>
<dbReference type="EMBL" id="JNGW01000016">
    <property type="protein sequence ID" value="KDR53404.1"/>
    <property type="molecule type" value="Genomic_DNA"/>
</dbReference>
<protein>
    <submittedName>
        <fullName evidence="2">Uncharacterized protein</fullName>
    </submittedName>
</protein>
<evidence type="ECO:0000313" key="3">
    <source>
        <dbReference type="Proteomes" id="UP000027442"/>
    </source>
</evidence>
<dbReference type="PATRIC" id="fig|1122985.7.peg.544"/>
<organism evidence="2 3">
    <name type="scientific">Hoylesella loescheii DSM 19665 = JCM 12249 = ATCC 15930</name>
    <dbReference type="NCBI Taxonomy" id="1122985"/>
    <lineage>
        <taxon>Bacteria</taxon>
        <taxon>Pseudomonadati</taxon>
        <taxon>Bacteroidota</taxon>
        <taxon>Bacteroidia</taxon>
        <taxon>Bacteroidales</taxon>
        <taxon>Prevotellaceae</taxon>
        <taxon>Hoylesella</taxon>
    </lineage>
</organism>
<dbReference type="Proteomes" id="UP000027442">
    <property type="component" value="Unassembled WGS sequence"/>
</dbReference>
<dbReference type="HOGENOM" id="CLU_154574_0_0_10"/>
<feature type="transmembrane region" description="Helical" evidence="1">
    <location>
        <begin position="53"/>
        <end position="73"/>
    </location>
</feature>
<evidence type="ECO:0000256" key="1">
    <source>
        <dbReference type="SAM" id="Phobius"/>
    </source>
</evidence>
<gene>
    <name evidence="2" type="ORF">HMPREF1991_00522</name>
</gene>
<keyword evidence="1" id="KW-0812">Transmembrane</keyword>
<dbReference type="AlphaFoldDB" id="A0A069QMZ8"/>
<dbReference type="RefSeq" id="WP_018968114.1">
    <property type="nucleotide sequence ID" value="NZ_KB899221.1"/>
</dbReference>
<proteinExistence type="predicted"/>
<keyword evidence="1" id="KW-1133">Transmembrane helix</keyword>
<sequence>MEQTKHSVDANRQPFSVPEGYFDNLPLAVMQKIDDQNESQVKRRRSVRRLRPIYIAAASLCAAVFGVAVYLGAGSRSSSSISSTIPHSTVATATVGADRDAVADYTMMDNEDIYTHYSEI</sequence>
<evidence type="ECO:0000313" key="2">
    <source>
        <dbReference type="EMBL" id="KDR53404.1"/>
    </source>
</evidence>